<dbReference type="EMBL" id="PKMF04000004">
    <property type="protein sequence ID" value="KAK7861035.1"/>
    <property type="molecule type" value="Genomic_DNA"/>
</dbReference>
<dbReference type="Proteomes" id="UP000237347">
    <property type="component" value="Unassembled WGS sequence"/>
</dbReference>
<protein>
    <submittedName>
        <fullName evidence="1">Uncharacterized protein</fullName>
    </submittedName>
</protein>
<keyword evidence="2" id="KW-1185">Reference proteome</keyword>
<accession>A0AAW0MBP6</accession>
<reference evidence="1 2" key="1">
    <citation type="journal article" date="2018" name="Sci. Data">
        <title>The draft genome sequence of cork oak.</title>
        <authorList>
            <person name="Ramos A.M."/>
            <person name="Usie A."/>
            <person name="Barbosa P."/>
            <person name="Barros P.M."/>
            <person name="Capote T."/>
            <person name="Chaves I."/>
            <person name="Simoes F."/>
            <person name="Abreu I."/>
            <person name="Carrasquinho I."/>
            <person name="Faro C."/>
            <person name="Guimaraes J.B."/>
            <person name="Mendonca D."/>
            <person name="Nobrega F."/>
            <person name="Rodrigues L."/>
            <person name="Saibo N.J.M."/>
            <person name="Varela M.C."/>
            <person name="Egas C."/>
            <person name="Matos J."/>
            <person name="Miguel C.M."/>
            <person name="Oliveira M.M."/>
            <person name="Ricardo C.P."/>
            <person name="Goncalves S."/>
        </authorList>
    </citation>
    <scope>NUCLEOTIDE SEQUENCE [LARGE SCALE GENOMIC DNA]</scope>
    <source>
        <strain evidence="2">cv. HL8</strain>
    </source>
</reference>
<proteinExistence type="predicted"/>
<dbReference type="AlphaFoldDB" id="A0AAW0MBP6"/>
<evidence type="ECO:0000313" key="2">
    <source>
        <dbReference type="Proteomes" id="UP000237347"/>
    </source>
</evidence>
<evidence type="ECO:0000313" key="1">
    <source>
        <dbReference type="EMBL" id="KAK7861035.1"/>
    </source>
</evidence>
<name>A0AAW0MBP6_QUESU</name>
<organism evidence="1 2">
    <name type="scientific">Quercus suber</name>
    <name type="common">Cork oak</name>
    <dbReference type="NCBI Taxonomy" id="58331"/>
    <lineage>
        <taxon>Eukaryota</taxon>
        <taxon>Viridiplantae</taxon>
        <taxon>Streptophyta</taxon>
        <taxon>Embryophyta</taxon>
        <taxon>Tracheophyta</taxon>
        <taxon>Spermatophyta</taxon>
        <taxon>Magnoliopsida</taxon>
        <taxon>eudicotyledons</taxon>
        <taxon>Gunneridae</taxon>
        <taxon>Pentapetalae</taxon>
        <taxon>rosids</taxon>
        <taxon>fabids</taxon>
        <taxon>Fagales</taxon>
        <taxon>Fagaceae</taxon>
        <taxon>Quercus</taxon>
    </lineage>
</organism>
<sequence>MELEPTRATTMNPFNVTFAYLGYHNKQQKATHHRWPTTISKTFLGVSYDLNVIEDQFSRF</sequence>
<comment type="caution">
    <text evidence="1">The sequence shown here is derived from an EMBL/GenBank/DDBJ whole genome shotgun (WGS) entry which is preliminary data.</text>
</comment>
<gene>
    <name evidence="1" type="ORF">CFP56_029189</name>
</gene>